<dbReference type="EMBL" id="PYYB01000001">
    <property type="protein sequence ID" value="PTL59866.1"/>
    <property type="molecule type" value="Genomic_DNA"/>
</dbReference>
<protein>
    <recommendedName>
        <fullName evidence="8">Glycosyltransferase family 1 protein</fullName>
    </recommendedName>
</protein>
<dbReference type="PANTHER" id="PTHR46401:SF2">
    <property type="entry name" value="GLYCOSYLTRANSFERASE WBBK-RELATED"/>
    <property type="match status" value="1"/>
</dbReference>
<dbReference type="Pfam" id="PF00534">
    <property type="entry name" value="Glycos_transf_1"/>
    <property type="match status" value="1"/>
</dbReference>
<feature type="region of interest" description="Disordered" evidence="3">
    <location>
        <begin position="15"/>
        <end position="35"/>
    </location>
</feature>
<keyword evidence="2" id="KW-0808">Transferase</keyword>
<dbReference type="GO" id="GO:0016757">
    <property type="term" value="F:glycosyltransferase activity"/>
    <property type="evidence" value="ECO:0007669"/>
    <property type="project" value="UniProtKB-KW"/>
</dbReference>
<gene>
    <name evidence="6" type="ORF">C7Y72_09495</name>
</gene>
<feature type="domain" description="Glycosyltransferase subfamily 4-like N-terminal" evidence="5">
    <location>
        <begin position="84"/>
        <end position="230"/>
    </location>
</feature>
<organism evidence="6 7">
    <name type="scientific">Paraconexibacter algicola</name>
    <dbReference type="NCBI Taxonomy" id="2133960"/>
    <lineage>
        <taxon>Bacteria</taxon>
        <taxon>Bacillati</taxon>
        <taxon>Actinomycetota</taxon>
        <taxon>Thermoleophilia</taxon>
        <taxon>Solirubrobacterales</taxon>
        <taxon>Paraconexibacteraceae</taxon>
        <taxon>Paraconexibacter</taxon>
    </lineage>
</organism>
<evidence type="ECO:0000259" key="4">
    <source>
        <dbReference type="Pfam" id="PF00534"/>
    </source>
</evidence>
<dbReference type="InterPro" id="IPR001296">
    <property type="entry name" value="Glyco_trans_1"/>
</dbReference>
<proteinExistence type="predicted"/>
<dbReference type="Proteomes" id="UP000240739">
    <property type="component" value="Unassembled WGS sequence"/>
</dbReference>
<accession>A0A2T4UKU5</accession>
<comment type="caution">
    <text evidence="6">The sequence shown here is derived from an EMBL/GenBank/DDBJ whole genome shotgun (WGS) entry which is preliminary data.</text>
</comment>
<feature type="domain" description="Glycosyl transferase family 1" evidence="4">
    <location>
        <begin position="241"/>
        <end position="397"/>
    </location>
</feature>
<dbReference type="Gene3D" id="3.40.50.2000">
    <property type="entry name" value="Glycogen Phosphorylase B"/>
    <property type="match status" value="2"/>
</dbReference>
<name>A0A2T4UKU5_9ACTN</name>
<evidence type="ECO:0000313" key="6">
    <source>
        <dbReference type="EMBL" id="PTL59866.1"/>
    </source>
</evidence>
<dbReference type="PANTHER" id="PTHR46401">
    <property type="entry name" value="GLYCOSYLTRANSFERASE WBBK-RELATED"/>
    <property type="match status" value="1"/>
</dbReference>
<evidence type="ECO:0000256" key="3">
    <source>
        <dbReference type="SAM" id="MobiDB-lite"/>
    </source>
</evidence>
<evidence type="ECO:0000259" key="5">
    <source>
        <dbReference type="Pfam" id="PF13439"/>
    </source>
</evidence>
<sequence>MAACPRCSSGCAPLRSTRTSTRAPTTCGSSAPARSTGCCATPASRRSTCAPSAARRCCATASTSWRAEPVRVLLDTTFALRGHSGTGVYLAHLSEALQRLGVDVVEARNEGRRAPGGGVRRSVVNASADHWWTAVELPRRARECRADVVHHPLPATSPLGFVPQVVTVHDLAFERLPDSFDARFRVWARLAHRAAARRAQAVVAVSRTTAQDVMARWGIAADRIVVARHGPGQEPDAVRPRDREPAHLLYVGDDEPRKNLGLLLAAHRLYREHAAAVAGTDEAFEPLPLVLAGSAHAEQEGVRVVERPDAEALARLFSGAAALVHPSLHEGFGLTPLEAMSAGVPVVAACSPGVVEICGDATLLVDPRDAHALAATLRRVSTDQRLRRDLTERGRRRAAEFSWARSARDHVHAYTLAVERGGHG</sequence>
<feature type="compositionally biased region" description="Low complexity" evidence="3">
    <location>
        <begin position="15"/>
        <end position="26"/>
    </location>
</feature>
<dbReference type="InterPro" id="IPR028098">
    <property type="entry name" value="Glyco_trans_4-like_N"/>
</dbReference>
<evidence type="ECO:0000256" key="2">
    <source>
        <dbReference type="ARBA" id="ARBA00022679"/>
    </source>
</evidence>
<evidence type="ECO:0000256" key="1">
    <source>
        <dbReference type="ARBA" id="ARBA00022676"/>
    </source>
</evidence>
<keyword evidence="7" id="KW-1185">Reference proteome</keyword>
<keyword evidence="1" id="KW-0328">Glycosyltransferase</keyword>
<dbReference type="GO" id="GO:0009103">
    <property type="term" value="P:lipopolysaccharide biosynthetic process"/>
    <property type="evidence" value="ECO:0007669"/>
    <property type="project" value="TreeGrafter"/>
</dbReference>
<evidence type="ECO:0008006" key="8">
    <source>
        <dbReference type="Google" id="ProtNLM"/>
    </source>
</evidence>
<dbReference type="Pfam" id="PF13439">
    <property type="entry name" value="Glyco_transf_4"/>
    <property type="match status" value="1"/>
</dbReference>
<dbReference type="CDD" id="cd03809">
    <property type="entry name" value="GT4_MtfB-like"/>
    <property type="match status" value="1"/>
</dbReference>
<reference evidence="6 7" key="1">
    <citation type="submission" date="2018-03" db="EMBL/GenBank/DDBJ databases">
        <title>Aquarubrobacter algicola gen. nov., sp. nov., a novel actinobacterium isolated from shallow eutrophic lake during the end of cyanobacterial harmful algal blooms.</title>
        <authorList>
            <person name="Chun S.J."/>
        </authorList>
    </citation>
    <scope>NUCLEOTIDE SEQUENCE [LARGE SCALE GENOMIC DNA]</scope>
    <source>
        <strain evidence="6 7">Seoho-28</strain>
    </source>
</reference>
<dbReference type="SUPFAM" id="SSF53756">
    <property type="entry name" value="UDP-Glycosyltransferase/glycogen phosphorylase"/>
    <property type="match status" value="1"/>
</dbReference>
<dbReference type="AlphaFoldDB" id="A0A2T4UKU5"/>
<evidence type="ECO:0000313" key="7">
    <source>
        <dbReference type="Proteomes" id="UP000240739"/>
    </source>
</evidence>